<evidence type="ECO:0000259" key="2">
    <source>
        <dbReference type="Pfam" id="PF03544"/>
    </source>
</evidence>
<feature type="transmembrane region" description="Helical" evidence="1">
    <location>
        <begin position="16"/>
        <end position="34"/>
    </location>
</feature>
<organism evidence="3 4">
    <name type="scientific">Salinimicrobium sediminis</name>
    <dbReference type="NCBI Taxonomy" id="1343891"/>
    <lineage>
        <taxon>Bacteria</taxon>
        <taxon>Pseudomonadati</taxon>
        <taxon>Bacteroidota</taxon>
        <taxon>Flavobacteriia</taxon>
        <taxon>Flavobacteriales</taxon>
        <taxon>Flavobacteriaceae</taxon>
        <taxon>Salinimicrobium</taxon>
    </lineage>
</organism>
<dbReference type="SUPFAM" id="SSF74653">
    <property type="entry name" value="TolA/TonB C-terminal domain"/>
    <property type="match status" value="1"/>
</dbReference>
<dbReference type="Proteomes" id="UP000219193">
    <property type="component" value="Unassembled WGS sequence"/>
</dbReference>
<protein>
    <submittedName>
        <fullName evidence="3">Protein TonB</fullName>
    </submittedName>
</protein>
<dbReference type="Gene3D" id="3.30.1150.10">
    <property type="match status" value="1"/>
</dbReference>
<gene>
    <name evidence="3" type="ORF">SAMN06296241_0483</name>
</gene>
<dbReference type="Pfam" id="PF03544">
    <property type="entry name" value="TonB_C"/>
    <property type="match status" value="1"/>
</dbReference>
<dbReference type="AlphaFoldDB" id="A0A285X0T6"/>
<dbReference type="RefSeq" id="WP_097054741.1">
    <property type="nucleotide sequence ID" value="NZ_OCMF01000001.1"/>
</dbReference>
<evidence type="ECO:0000313" key="3">
    <source>
        <dbReference type="EMBL" id="SOC78963.1"/>
    </source>
</evidence>
<keyword evidence="1" id="KW-0812">Transmembrane</keyword>
<dbReference type="EMBL" id="OCMF01000001">
    <property type="protein sequence ID" value="SOC78963.1"/>
    <property type="molecule type" value="Genomic_DNA"/>
</dbReference>
<dbReference type="OrthoDB" id="1522859at2"/>
<keyword evidence="4" id="KW-1185">Reference proteome</keyword>
<accession>A0A285X0T6</accession>
<keyword evidence="1" id="KW-1133">Transmembrane helix</keyword>
<dbReference type="GO" id="GO:0055085">
    <property type="term" value="P:transmembrane transport"/>
    <property type="evidence" value="ECO:0007669"/>
    <property type="project" value="InterPro"/>
</dbReference>
<evidence type="ECO:0000313" key="4">
    <source>
        <dbReference type="Proteomes" id="UP000219193"/>
    </source>
</evidence>
<dbReference type="InterPro" id="IPR037682">
    <property type="entry name" value="TonB_C"/>
</dbReference>
<evidence type="ECO:0000256" key="1">
    <source>
        <dbReference type="SAM" id="Phobius"/>
    </source>
</evidence>
<feature type="domain" description="TonB C-terminal" evidence="2">
    <location>
        <begin position="179"/>
        <end position="238"/>
    </location>
</feature>
<keyword evidence="1" id="KW-0472">Membrane</keyword>
<proteinExistence type="predicted"/>
<sequence length="241" mass="27276">MKPKKNPKADLSRRSVLFFQIGMILMLFITWRAIEWKTYDREAIDTGMVDMDALEEEDVPITELNTPPPPPPPPPPPAPEIIEIVEDEEEVEETVIESTETNQEEIVEVEEVEVVEEEEEIGDVPFAVIEDVPIFPGCEGERNNEARKNCMSAKIQEFVDRRFNTGLGSDLGLSGINRIYVQFRIEKNGNVTVLGARAPHPRLQQEAERVVNMLPKMQPGKQRGQPVGVLYSLPIVFKVQD</sequence>
<reference evidence="4" key="1">
    <citation type="submission" date="2017-09" db="EMBL/GenBank/DDBJ databases">
        <authorList>
            <person name="Varghese N."/>
            <person name="Submissions S."/>
        </authorList>
    </citation>
    <scope>NUCLEOTIDE SEQUENCE [LARGE SCALE GENOMIC DNA]</scope>
    <source>
        <strain evidence="4">CGMCC 1.12641</strain>
    </source>
</reference>
<name>A0A285X0T6_9FLAO</name>